<feature type="transmembrane region" description="Helical" evidence="10">
    <location>
        <begin position="284"/>
        <end position="304"/>
    </location>
</feature>
<feature type="transmembrane region" description="Helical" evidence="10">
    <location>
        <begin position="132"/>
        <end position="154"/>
    </location>
</feature>
<dbReference type="RefSeq" id="WP_345082458.1">
    <property type="nucleotide sequence ID" value="NZ_BAABFA010000011.1"/>
</dbReference>
<feature type="transmembrane region" description="Helical" evidence="10">
    <location>
        <begin position="161"/>
        <end position="184"/>
    </location>
</feature>
<keyword evidence="6 10" id="KW-1133">Transmembrane helix</keyword>
<feature type="transmembrane region" description="Helical" evidence="10">
    <location>
        <begin position="358"/>
        <end position="379"/>
    </location>
</feature>
<feature type="transmembrane region" description="Helical" evidence="10">
    <location>
        <begin position="324"/>
        <end position="346"/>
    </location>
</feature>
<feature type="transmembrane region" description="Helical" evidence="10">
    <location>
        <begin position="46"/>
        <end position="68"/>
    </location>
</feature>
<dbReference type="InterPro" id="IPR002528">
    <property type="entry name" value="MATE_fam"/>
</dbReference>
<keyword evidence="3" id="KW-0050">Antiport</keyword>
<feature type="transmembrane region" description="Helical" evidence="10">
    <location>
        <begin position="386"/>
        <end position="410"/>
    </location>
</feature>
<accession>A0ABP8NEW5</accession>
<comment type="subcellular location">
    <subcellularLocation>
        <location evidence="1">Cell membrane</location>
        <topology evidence="1">Multi-pass membrane protein</topology>
    </subcellularLocation>
</comment>
<dbReference type="CDD" id="cd13133">
    <property type="entry name" value="MATE_like_7"/>
    <property type="match status" value="1"/>
</dbReference>
<evidence type="ECO:0000256" key="2">
    <source>
        <dbReference type="ARBA" id="ARBA00022448"/>
    </source>
</evidence>
<dbReference type="EMBL" id="BAABFA010000011">
    <property type="protein sequence ID" value="GAA4466209.1"/>
    <property type="molecule type" value="Genomic_DNA"/>
</dbReference>
<feature type="transmembrane region" description="Helical" evidence="10">
    <location>
        <begin position="20"/>
        <end position="40"/>
    </location>
</feature>
<gene>
    <name evidence="11" type="ORF">GCM10023093_19950</name>
</gene>
<evidence type="ECO:0000256" key="8">
    <source>
        <dbReference type="ARBA" id="ARBA00023136"/>
    </source>
</evidence>
<dbReference type="InterPro" id="IPR048279">
    <property type="entry name" value="MdtK-like"/>
</dbReference>
<keyword evidence="8 10" id="KW-0472">Membrane</keyword>
<keyword evidence="7" id="KW-0406">Ion transport</keyword>
<dbReference type="PIRSF" id="PIRSF006603">
    <property type="entry name" value="DinF"/>
    <property type="match status" value="1"/>
</dbReference>
<dbReference type="Proteomes" id="UP001500067">
    <property type="component" value="Unassembled WGS sequence"/>
</dbReference>
<dbReference type="NCBIfam" id="TIGR00797">
    <property type="entry name" value="matE"/>
    <property type="match status" value="1"/>
</dbReference>
<feature type="transmembrane region" description="Helical" evidence="10">
    <location>
        <begin position="196"/>
        <end position="219"/>
    </location>
</feature>
<name>A0ABP8NEW5_9BACT</name>
<evidence type="ECO:0000313" key="12">
    <source>
        <dbReference type="Proteomes" id="UP001500067"/>
    </source>
</evidence>
<dbReference type="Pfam" id="PF01554">
    <property type="entry name" value="MatE"/>
    <property type="match status" value="2"/>
</dbReference>
<evidence type="ECO:0000256" key="1">
    <source>
        <dbReference type="ARBA" id="ARBA00004651"/>
    </source>
</evidence>
<keyword evidence="2" id="KW-0813">Transport</keyword>
<sequence>MNNLGVKATNRQILKLAAPISLALLIPQLNFFTNTVFLGMLGQRELGVNGITGVFYLILSMISYGLASGVQIQMARRAGEGDEKGLGQLFANGAMLSVMFSLGLMLLTLWLVPLLFGFSLHDNQNFELSVHFIYIRVWGLPFLALTQLLYSFFISISMSRMLIYGSVAATAMNILMDYLLIFGYGGFPEMGFSGAAVASVIAEIAGCLVMVGVLLYNRLHIKYPLLRYLRFDPELSQRSLRVAAPLIVQFLFSIGGWLVFFFFIEHLGGQALAASQVLRNIFGIISVGTWALATTCNTMVSNIIGQGRQDEVIRLIWKIARLSFLYTFVICAVLLLFSHTFLSVYTGDESLIQFALPSLRVIAVATLIMSLSTVVFNGVVGTGNTIVNLTMEMTCVGIYLVYCHFIIRLWHSPLYLCWGSEFVYWTALLVGAVAYLYSGRWKNKEI</sequence>
<reference evidence="12" key="1">
    <citation type="journal article" date="2019" name="Int. J. Syst. Evol. Microbiol.">
        <title>The Global Catalogue of Microorganisms (GCM) 10K type strain sequencing project: providing services to taxonomists for standard genome sequencing and annotation.</title>
        <authorList>
            <consortium name="The Broad Institute Genomics Platform"/>
            <consortium name="The Broad Institute Genome Sequencing Center for Infectious Disease"/>
            <person name="Wu L."/>
            <person name="Ma J."/>
        </authorList>
    </citation>
    <scope>NUCLEOTIDE SEQUENCE [LARGE SCALE GENOMIC DNA]</scope>
    <source>
        <strain evidence="12">JCM 32105</strain>
    </source>
</reference>
<dbReference type="InterPro" id="IPR050222">
    <property type="entry name" value="MATE_MdtK"/>
</dbReference>
<protein>
    <recommendedName>
        <fullName evidence="9">Multidrug-efflux transporter</fullName>
    </recommendedName>
</protein>
<dbReference type="PANTHER" id="PTHR43298">
    <property type="entry name" value="MULTIDRUG RESISTANCE PROTEIN NORM-RELATED"/>
    <property type="match status" value="1"/>
</dbReference>
<keyword evidence="5 10" id="KW-0812">Transmembrane</keyword>
<feature type="transmembrane region" description="Helical" evidence="10">
    <location>
        <begin position="89"/>
        <end position="112"/>
    </location>
</feature>
<evidence type="ECO:0000256" key="7">
    <source>
        <dbReference type="ARBA" id="ARBA00023065"/>
    </source>
</evidence>
<feature type="transmembrane region" description="Helical" evidence="10">
    <location>
        <begin position="422"/>
        <end position="438"/>
    </location>
</feature>
<evidence type="ECO:0000256" key="10">
    <source>
        <dbReference type="SAM" id="Phobius"/>
    </source>
</evidence>
<keyword evidence="4" id="KW-1003">Cell membrane</keyword>
<evidence type="ECO:0000313" key="11">
    <source>
        <dbReference type="EMBL" id="GAA4466209.1"/>
    </source>
</evidence>
<proteinExistence type="predicted"/>
<evidence type="ECO:0000256" key="6">
    <source>
        <dbReference type="ARBA" id="ARBA00022989"/>
    </source>
</evidence>
<dbReference type="PANTHER" id="PTHR43298:SF2">
    <property type="entry name" value="FMN_FAD EXPORTER YEEO-RELATED"/>
    <property type="match status" value="1"/>
</dbReference>
<feature type="transmembrane region" description="Helical" evidence="10">
    <location>
        <begin position="240"/>
        <end position="264"/>
    </location>
</feature>
<evidence type="ECO:0000256" key="3">
    <source>
        <dbReference type="ARBA" id="ARBA00022449"/>
    </source>
</evidence>
<evidence type="ECO:0000256" key="5">
    <source>
        <dbReference type="ARBA" id="ARBA00022692"/>
    </source>
</evidence>
<evidence type="ECO:0000256" key="9">
    <source>
        <dbReference type="ARBA" id="ARBA00031636"/>
    </source>
</evidence>
<organism evidence="11 12">
    <name type="scientific">Nemorincola caseinilytica</name>
    <dbReference type="NCBI Taxonomy" id="2054315"/>
    <lineage>
        <taxon>Bacteria</taxon>
        <taxon>Pseudomonadati</taxon>
        <taxon>Bacteroidota</taxon>
        <taxon>Chitinophagia</taxon>
        <taxon>Chitinophagales</taxon>
        <taxon>Chitinophagaceae</taxon>
        <taxon>Nemorincola</taxon>
    </lineage>
</organism>
<comment type="caution">
    <text evidence="11">The sequence shown here is derived from an EMBL/GenBank/DDBJ whole genome shotgun (WGS) entry which is preliminary data.</text>
</comment>
<keyword evidence="12" id="KW-1185">Reference proteome</keyword>
<evidence type="ECO:0000256" key="4">
    <source>
        <dbReference type="ARBA" id="ARBA00022475"/>
    </source>
</evidence>